<protein>
    <submittedName>
        <fullName evidence="2">Beta-phosphoglucomutase family hydrolase</fullName>
    </submittedName>
</protein>
<gene>
    <name evidence="2" type="ORF">AB4566_21390</name>
</gene>
<dbReference type="InterPro" id="IPR010976">
    <property type="entry name" value="B-phosphoglucomutase_hydrolase"/>
</dbReference>
<dbReference type="Gene3D" id="1.10.150.240">
    <property type="entry name" value="Putative phosphatase, domain 2"/>
    <property type="match status" value="1"/>
</dbReference>
<dbReference type="SUPFAM" id="SSF56784">
    <property type="entry name" value="HAD-like"/>
    <property type="match status" value="1"/>
</dbReference>
<dbReference type="PRINTS" id="PR00413">
    <property type="entry name" value="HADHALOGNASE"/>
</dbReference>
<dbReference type="InterPro" id="IPR006439">
    <property type="entry name" value="HAD-SF_hydro_IA"/>
</dbReference>
<dbReference type="InterPro" id="IPR051806">
    <property type="entry name" value="HAD-like_SPP"/>
</dbReference>
<dbReference type="NCBIfam" id="TIGR02009">
    <property type="entry name" value="PGMB-YQAB-SF"/>
    <property type="match status" value="1"/>
</dbReference>
<dbReference type="Proteomes" id="UP001570417">
    <property type="component" value="Unassembled WGS sequence"/>
</dbReference>
<accession>A0ABV4NI47</accession>
<dbReference type="Pfam" id="PF13419">
    <property type="entry name" value="HAD_2"/>
    <property type="match status" value="1"/>
</dbReference>
<dbReference type="RefSeq" id="WP_372268547.1">
    <property type="nucleotide sequence ID" value="NZ_JBFRUW010000128.1"/>
</dbReference>
<keyword evidence="2" id="KW-0378">Hydrolase</keyword>
<dbReference type="PANTHER" id="PTHR43481">
    <property type="entry name" value="FRUCTOSE-1-PHOSPHATE PHOSPHATASE"/>
    <property type="match status" value="1"/>
</dbReference>
<dbReference type="SFLD" id="SFLDS00003">
    <property type="entry name" value="Haloacid_Dehalogenase"/>
    <property type="match status" value="1"/>
</dbReference>
<comment type="similarity">
    <text evidence="1">Belongs to the HAD-like hydrolase superfamily. CbbY/CbbZ/Gph/YieH family.</text>
</comment>
<keyword evidence="3" id="KW-1185">Reference proteome</keyword>
<evidence type="ECO:0000313" key="2">
    <source>
        <dbReference type="EMBL" id="MFA0570807.1"/>
    </source>
</evidence>
<name>A0ABV4NI47_9VIBR</name>
<dbReference type="InterPro" id="IPR036412">
    <property type="entry name" value="HAD-like_sf"/>
</dbReference>
<proteinExistence type="inferred from homology"/>
<dbReference type="CDD" id="cd07505">
    <property type="entry name" value="HAD_BPGM-like"/>
    <property type="match status" value="1"/>
</dbReference>
<dbReference type="Gene3D" id="3.40.50.1000">
    <property type="entry name" value="HAD superfamily/HAD-like"/>
    <property type="match status" value="1"/>
</dbReference>
<dbReference type="PANTHER" id="PTHR43481:SF4">
    <property type="entry name" value="GLYCEROL-1-PHOSPHATE PHOSPHOHYDROLASE 1-RELATED"/>
    <property type="match status" value="1"/>
</dbReference>
<dbReference type="EMBL" id="JBFRUW010000128">
    <property type="protein sequence ID" value="MFA0570807.1"/>
    <property type="molecule type" value="Genomic_DNA"/>
</dbReference>
<organism evidence="2 3">
    <name type="scientific">Vibrio gallaecicus</name>
    <dbReference type="NCBI Taxonomy" id="552386"/>
    <lineage>
        <taxon>Bacteria</taxon>
        <taxon>Pseudomonadati</taxon>
        <taxon>Pseudomonadota</taxon>
        <taxon>Gammaproteobacteria</taxon>
        <taxon>Vibrionales</taxon>
        <taxon>Vibrionaceae</taxon>
        <taxon>Vibrio</taxon>
    </lineage>
</organism>
<comment type="caution">
    <text evidence="2">The sequence shown here is derived from an EMBL/GenBank/DDBJ whole genome shotgun (WGS) entry which is preliminary data.</text>
</comment>
<evidence type="ECO:0000313" key="3">
    <source>
        <dbReference type="Proteomes" id="UP001570417"/>
    </source>
</evidence>
<evidence type="ECO:0000256" key="1">
    <source>
        <dbReference type="ARBA" id="ARBA00006171"/>
    </source>
</evidence>
<dbReference type="SFLD" id="SFLDG01129">
    <property type="entry name" value="C1.5:_HAD__Beta-PGM__Phosphata"/>
    <property type="match status" value="1"/>
</dbReference>
<dbReference type="GO" id="GO:0016787">
    <property type="term" value="F:hydrolase activity"/>
    <property type="evidence" value="ECO:0007669"/>
    <property type="project" value="UniProtKB-KW"/>
</dbReference>
<dbReference type="InterPro" id="IPR041492">
    <property type="entry name" value="HAD_2"/>
</dbReference>
<dbReference type="NCBIfam" id="TIGR01509">
    <property type="entry name" value="HAD-SF-IA-v3"/>
    <property type="match status" value="1"/>
</dbReference>
<dbReference type="InterPro" id="IPR023198">
    <property type="entry name" value="PGP-like_dom2"/>
</dbReference>
<reference evidence="2 3" key="1">
    <citation type="journal article" date="2024" name="ISME J.">
        <title>Tailless and filamentous prophages are predominant in marine Vibrio.</title>
        <authorList>
            <person name="Steensen K."/>
            <person name="Seneca J."/>
            <person name="Bartlau N."/>
            <person name="Yu X.A."/>
            <person name="Hussain F.A."/>
            <person name="Polz M.F."/>
        </authorList>
    </citation>
    <scope>NUCLEOTIDE SEQUENCE [LARGE SCALE GENOMIC DNA]</scope>
    <source>
        <strain evidence="2 3">10N.222.51.A1</strain>
    </source>
</reference>
<sequence length="202" mass="22595">MTIDLSVYEGLIFDMDGTLIDTMPAHMKAWRSTAEHFNFQYDEQWIHSLGGMPSFKITSQVNMKYGLDLDPTLVSQFKMKAFSEIEDKGSIIDCTYSLLMEHQTDKKLAVGTGSQRVSATQLLKKNNILDKISALVTATDVEMHKPHPETFLKACEQLGLEPSQCVVFEDTELGKKAAHAANMDCIMVINGSELELFPKPIC</sequence>
<dbReference type="InterPro" id="IPR023214">
    <property type="entry name" value="HAD_sf"/>
</dbReference>